<sequence>MRSTEIDSSRLYCRPVPIPVFTTPLGRLTERLGSTLLTLEAGKHQATRTVSTVVLYDPLDPPDITRDAIVLAVAVATDRDLADLVQAAGDAGAAALIVREPLTVGREVAEVAEEGNVSVFSLVRGASWVQVATLLSGALNLGPEGPEYGGDSARDLFTLADSLSTLLGAPVTIEDRSSRVVAFSADQVGTDEPRRLTILGLQVPEMYSAYQRTQGVFPVIYGSERPIFLAEPAPGTMPRVAMRIQAGDEVLGSIWAVTPEPFDAEREQVMVEAAQLVALAILRARVSADAAQRVAESLGSQLLDGGSEAFEAAQRLGFETSPACVLVLGPLVDDDEIRTVSDTQRAAAALRMHLRSVYPRAVAVPIGGLVHAVVPLRAADERTLTAVQQHATEFVGRLDTWTEFCAGIGGVVADVRDLSASRRDAEATLRVLRARPHEERRVARSAEVQVEALMLRIGDSLAADGIELGGPLVALRAYDAVHETELVATLRAWLEHFGNVTAAAREVHVHKNTFRYRLERVEAIADVDLGDPDTRFGLLLQLRLDACSRPA</sequence>
<accession>A0ABN1DKM8</accession>
<comment type="caution">
    <text evidence="4">The sequence shown here is derived from an EMBL/GenBank/DDBJ whole genome shotgun (WGS) entry which is preliminary data.</text>
</comment>
<proteinExistence type="inferred from homology"/>
<evidence type="ECO:0000259" key="3">
    <source>
        <dbReference type="Pfam" id="PF17853"/>
    </source>
</evidence>
<dbReference type="Proteomes" id="UP001501576">
    <property type="component" value="Unassembled WGS sequence"/>
</dbReference>
<keyword evidence="5" id="KW-1185">Reference proteome</keyword>
<protein>
    <submittedName>
        <fullName evidence="4">Helix-turn-helix domain-containing protein</fullName>
    </submittedName>
</protein>
<evidence type="ECO:0000259" key="2">
    <source>
        <dbReference type="Pfam" id="PF13556"/>
    </source>
</evidence>
<dbReference type="InterPro" id="IPR042070">
    <property type="entry name" value="PucR_C-HTH_sf"/>
</dbReference>
<dbReference type="Pfam" id="PF17853">
    <property type="entry name" value="GGDEF_2"/>
    <property type="match status" value="1"/>
</dbReference>
<feature type="domain" description="PucR C-terminal helix-turn-helix" evidence="2">
    <location>
        <begin position="486"/>
        <end position="544"/>
    </location>
</feature>
<name>A0ABN1DKM8_9ACTN</name>
<dbReference type="Pfam" id="PF13556">
    <property type="entry name" value="HTH_30"/>
    <property type="match status" value="1"/>
</dbReference>
<dbReference type="EMBL" id="BAAABZ010000051">
    <property type="protein sequence ID" value="GAA0545013.1"/>
    <property type="molecule type" value="Genomic_DNA"/>
</dbReference>
<reference evidence="4 5" key="1">
    <citation type="journal article" date="2019" name="Int. J. Syst. Evol. Microbiol.">
        <title>The Global Catalogue of Microorganisms (GCM) 10K type strain sequencing project: providing services to taxonomists for standard genome sequencing and annotation.</title>
        <authorList>
            <consortium name="The Broad Institute Genomics Platform"/>
            <consortium name="The Broad Institute Genome Sequencing Center for Infectious Disease"/>
            <person name="Wu L."/>
            <person name="Ma J."/>
        </authorList>
    </citation>
    <scope>NUCLEOTIDE SEQUENCE [LARGE SCALE GENOMIC DNA]</scope>
    <source>
        <strain evidence="4 5">JCM 5052</strain>
    </source>
</reference>
<dbReference type="Gene3D" id="1.10.10.2840">
    <property type="entry name" value="PucR C-terminal helix-turn-helix domain"/>
    <property type="match status" value="1"/>
</dbReference>
<evidence type="ECO:0000313" key="4">
    <source>
        <dbReference type="EMBL" id="GAA0545013.1"/>
    </source>
</evidence>
<dbReference type="InterPro" id="IPR051448">
    <property type="entry name" value="CdaR-like_regulators"/>
</dbReference>
<comment type="similarity">
    <text evidence="1">Belongs to the CdaR family.</text>
</comment>
<dbReference type="PANTHER" id="PTHR33744">
    <property type="entry name" value="CARBOHYDRATE DIACID REGULATOR"/>
    <property type="match status" value="1"/>
</dbReference>
<dbReference type="InterPro" id="IPR041522">
    <property type="entry name" value="CdaR_GGDEF"/>
</dbReference>
<evidence type="ECO:0000256" key="1">
    <source>
        <dbReference type="ARBA" id="ARBA00006754"/>
    </source>
</evidence>
<dbReference type="PANTHER" id="PTHR33744:SF1">
    <property type="entry name" value="DNA-BINDING TRANSCRIPTIONAL ACTIVATOR ADER"/>
    <property type="match status" value="1"/>
</dbReference>
<gene>
    <name evidence="4" type="ORF">GCM10010390_53930</name>
</gene>
<evidence type="ECO:0000313" key="5">
    <source>
        <dbReference type="Proteomes" id="UP001501576"/>
    </source>
</evidence>
<organism evidence="4 5">
    <name type="scientific">Streptomyces mordarskii</name>
    <dbReference type="NCBI Taxonomy" id="1226758"/>
    <lineage>
        <taxon>Bacteria</taxon>
        <taxon>Bacillati</taxon>
        <taxon>Actinomycetota</taxon>
        <taxon>Actinomycetes</taxon>
        <taxon>Kitasatosporales</taxon>
        <taxon>Streptomycetaceae</taxon>
        <taxon>Streptomyces</taxon>
    </lineage>
</organism>
<dbReference type="InterPro" id="IPR025736">
    <property type="entry name" value="PucR_C-HTH_dom"/>
</dbReference>
<feature type="domain" description="CdaR GGDEF-like" evidence="3">
    <location>
        <begin position="307"/>
        <end position="431"/>
    </location>
</feature>